<organism evidence="3 4">
    <name type="scientific">Hyphomonas hirschiana VP5</name>
    <dbReference type="NCBI Taxonomy" id="1280951"/>
    <lineage>
        <taxon>Bacteria</taxon>
        <taxon>Pseudomonadati</taxon>
        <taxon>Pseudomonadota</taxon>
        <taxon>Alphaproteobacteria</taxon>
        <taxon>Hyphomonadales</taxon>
        <taxon>Hyphomonadaceae</taxon>
        <taxon>Hyphomonas</taxon>
    </lineage>
</organism>
<dbReference type="Proteomes" id="UP000025061">
    <property type="component" value="Unassembled WGS sequence"/>
</dbReference>
<protein>
    <recommendedName>
        <fullName evidence="2">HTH merR-type domain-containing protein</fullName>
    </recommendedName>
</protein>
<dbReference type="Gene3D" id="1.10.1660.10">
    <property type="match status" value="1"/>
</dbReference>
<dbReference type="PROSITE" id="PS50937">
    <property type="entry name" value="HTH_MERR_2"/>
    <property type="match status" value="1"/>
</dbReference>
<evidence type="ECO:0000313" key="3">
    <source>
        <dbReference type="EMBL" id="KCZ95880.1"/>
    </source>
</evidence>
<dbReference type="SUPFAM" id="SSF46955">
    <property type="entry name" value="Putative DNA-binding domain"/>
    <property type="match status" value="1"/>
</dbReference>
<proteinExistence type="predicted"/>
<dbReference type="AlphaFoldDB" id="A0A059FZC6"/>
<dbReference type="GO" id="GO:0003677">
    <property type="term" value="F:DNA binding"/>
    <property type="evidence" value="ECO:0007669"/>
    <property type="project" value="UniProtKB-KW"/>
</dbReference>
<dbReference type="RefSeq" id="WP_011646183.1">
    <property type="nucleotide sequence ID" value="NZ_ARYI01000002.1"/>
</dbReference>
<feature type="domain" description="HTH merR-type" evidence="2">
    <location>
        <begin position="17"/>
        <end position="86"/>
    </location>
</feature>
<dbReference type="InterPro" id="IPR009061">
    <property type="entry name" value="DNA-bd_dom_put_sf"/>
</dbReference>
<dbReference type="CDD" id="cd04765">
    <property type="entry name" value="HTH_MlrA-like_sg2"/>
    <property type="match status" value="1"/>
</dbReference>
<dbReference type="OrthoDB" id="9810140at2"/>
<keyword evidence="4" id="KW-1185">Reference proteome</keyword>
<dbReference type="InterPro" id="IPR047057">
    <property type="entry name" value="MerR_fam"/>
</dbReference>
<comment type="caution">
    <text evidence="3">The sequence shown here is derived from an EMBL/GenBank/DDBJ whole genome shotgun (WGS) entry which is preliminary data.</text>
</comment>
<dbReference type="EMBL" id="ARYI01000002">
    <property type="protein sequence ID" value="KCZ95880.1"/>
    <property type="molecule type" value="Genomic_DNA"/>
</dbReference>
<dbReference type="GO" id="GO:0003700">
    <property type="term" value="F:DNA-binding transcription factor activity"/>
    <property type="evidence" value="ECO:0007669"/>
    <property type="project" value="InterPro"/>
</dbReference>
<gene>
    <name evidence="3" type="ORF">HHI_03877</name>
</gene>
<dbReference type="SMART" id="SM00422">
    <property type="entry name" value="HTH_MERR"/>
    <property type="match status" value="1"/>
</dbReference>
<evidence type="ECO:0000259" key="2">
    <source>
        <dbReference type="PROSITE" id="PS50937"/>
    </source>
</evidence>
<dbReference type="InterPro" id="IPR000551">
    <property type="entry name" value="MerR-type_HTH_dom"/>
</dbReference>
<dbReference type="PATRIC" id="fig|1280951.3.peg.791"/>
<dbReference type="PANTHER" id="PTHR30204:SF15">
    <property type="entry name" value="BLL5018 PROTEIN"/>
    <property type="match status" value="1"/>
</dbReference>
<evidence type="ECO:0000256" key="1">
    <source>
        <dbReference type="ARBA" id="ARBA00023125"/>
    </source>
</evidence>
<keyword evidence="1" id="KW-0238">DNA-binding</keyword>
<dbReference type="Pfam" id="PF13411">
    <property type="entry name" value="MerR_1"/>
    <property type="match status" value="1"/>
</dbReference>
<name>A0A059FZC6_9PROT</name>
<sequence>MSALKARIEKSADAYRSIGEAAAELGLETHVLRYWETRFPRQVHPVKRPDGRRLFRPQDIDALRAIRILVHERGMTLKGAKAVLSQQGVAAVLDGTATITPDSAPSPARALQQTLARAFTDVPADPEARRERLDETLNELSDLKSRLDALRAKRQG</sequence>
<dbReference type="PANTHER" id="PTHR30204">
    <property type="entry name" value="REDOX-CYCLING DRUG-SENSING TRANSCRIPTIONAL ACTIVATOR SOXR"/>
    <property type="match status" value="1"/>
</dbReference>
<accession>A0A059FZC6</accession>
<evidence type="ECO:0000313" key="4">
    <source>
        <dbReference type="Proteomes" id="UP000025061"/>
    </source>
</evidence>
<reference evidence="3 4" key="1">
    <citation type="submission" date="2013-04" db="EMBL/GenBank/DDBJ databases">
        <title>Hyphomonas hirschiana VP5 Genome Sequencing.</title>
        <authorList>
            <person name="Lai Q."/>
            <person name="Shao Z."/>
        </authorList>
    </citation>
    <scope>NUCLEOTIDE SEQUENCE [LARGE SCALE GENOMIC DNA]</scope>
    <source>
        <strain evidence="3 4">VP5</strain>
    </source>
</reference>